<dbReference type="AlphaFoldDB" id="A0AAD6SIN5"/>
<comment type="caution">
    <text evidence="8">The sequence shown here is derived from an EMBL/GenBank/DDBJ whole genome shotgun (WGS) entry which is preliminary data.</text>
</comment>
<dbReference type="InterPro" id="IPR013749">
    <property type="entry name" value="PM/HMP-P_kinase-1"/>
</dbReference>
<dbReference type="GO" id="GO:0009443">
    <property type="term" value="P:pyridoxal 5'-phosphate salvage"/>
    <property type="evidence" value="ECO:0007669"/>
    <property type="project" value="InterPro"/>
</dbReference>
<sequence>MGGRILSIQSHVVFGYVGGKAAVFPLQCLGYDVDVVNTVNFSNHSGYGRLGGTKTTAAELTEMFQGLERNQLLLPDRLLTGYIPGAEGLSAVADLVDKLKSKRPELIYLLDPVLGDSGRLYVAPDVIPVYRRMLALSTVITPNWFEVETLTDVELKDLPSLRRALTILHEKYHVPNVVISSIPLAGWLQAALPTSLSSALDPESSHLLCISSSATPGTATISTVHAQTVQLLPGYFSGVGDLFSALLLAHFVPDDASPGSEVVSRAASQALTKTHAMLRLTHAYSETLPEDERQATDDEKDALDPLRKVKRMRGRELRLVQGQDILRGIDLDDVREMQPWTGFWEA</sequence>
<dbReference type="SUPFAM" id="SSF53613">
    <property type="entry name" value="Ribokinase-like"/>
    <property type="match status" value="1"/>
</dbReference>
<keyword evidence="6" id="KW-0067">ATP-binding</keyword>
<dbReference type="Proteomes" id="UP001218188">
    <property type="component" value="Unassembled WGS sequence"/>
</dbReference>
<evidence type="ECO:0000256" key="5">
    <source>
        <dbReference type="ARBA" id="ARBA00022777"/>
    </source>
</evidence>
<dbReference type="GO" id="GO:0005829">
    <property type="term" value="C:cytosol"/>
    <property type="evidence" value="ECO:0007669"/>
    <property type="project" value="TreeGrafter"/>
</dbReference>
<dbReference type="NCBIfam" id="TIGR00687">
    <property type="entry name" value="pyridox_kin"/>
    <property type="match status" value="1"/>
</dbReference>
<dbReference type="GO" id="GO:0005524">
    <property type="term" value="F:ATP binding"/>
    <property type="evidence" value="ECO:0007669"/>
    <property type="project" value="UniProtKB-KW"/>
</dbReference>
<evidence type="ECO:0000256" key="6">
    <source>
        <dbReference type="ARBA" id="ARBA00022840"/>
    </source>
</evidence>
<dbReference type="PANTHER" id="PTHR10534">
    <property type="entry name" value="PYRIDOXAL KINASE"/>
    <property type="match status" value="1"/>
</dbReference>
<comment type="similarity">
    <text evidence="1">Belongs to the pyridoxine kinase family.</text>
</comment>
<accession>A0AAD6SIN5</accession>
<organism evidence="8 9">
    <name type="scientific">Mycena alexandri</name>
    <dbReference type="NCBI Taxonomy" id="1745969"/>
    <lineage>
        <taxon>Eukaryota</taxon>
        <taxon>Fungi</taxon>
        <taxon>Dikarya</taxon>
        <taxon>Basidiomycota</taxon>
        <taxon>Agaricomycotina</taxon>
        <taxon>Agaricomycetes</taxon>
        <taxon>Agaricomycetidae</taxon>
        <taxon>Agaricales</taxon>
        <taxon>Marasmiineae</taxon>
        <taxon>Mycenaceae</taxon>
        <taxon>Mycena</taxon>
    </lineage>
</organism>
<feature type="domain" description="Pyridoxamine kinase/Phosphomethylpyrimidine kinase" evidence="7">
    <location>
        <begin position="80"/>
        <end position="181"/>
    </location>
</feature>
<dbReference type="Pfam" id="PF08543">
    <property type="entry name" value="Phos_pyr_kin"/>
    <property type="match status" value="1"/>
</dbReference>
<dbReference type="EC" id="2.7.1.35" evidence="2"/>
<evidence type="ECO:0000256" key="1">
    <source>
        <dbReference type="ARBA" id="ARBA00008805"/>
    </source>
</evidence>
<dbReference type="InterPro" id="IPR004625">
    <property type="entry name" value="PyrdxlKinase"/>
</dbReference>
<evidence type="ECO:0000256" key="4">
    <source>
        <dbReference type="ARBA" id="ARBA00022741"/>
    </source>
</evidence>
<dbReference type="CDD" id="cd01173">
    <property type="entry name" value="pyridoxal_pyridoxamine_kinase"/>
    <property type="match status" value="1"/>
</dbReference>
<dbReference type="Gene3D" id="3.40.1190.20">
    <property type="match status" value="1"/>
</dbReference>
<dbReference type="InterPro" id="IPR029056">
    <property type="entry name" value="Ribokinase-like"/>
</dbReference>
<dbReference type="GO" id="GO:0008478">
    <property type="term" value="F:pyridoxal kinase activity"/>
    <property type="evidence" value="ECO:0007669"/>
    <property type="project" value="UniProtKB-EC"/>
</dbReference>
<proteinExistence type="inferred from homology"/>
<evidence type="ECO:0000313" key="9">
    <source>
        <dbReference type="Proteomes" id="UP001218188"/>
    </source>
</evidence>
<protein>
    <recommendedName>
        <fullName evidence="2">pyridoxal kinase</fullName>
        <ecNumber evidence="2">2.7.1.35</ecNumber>
    </recommendedName>
</protein>
<gene>
    <name evidence="8" type="ORF">C8F04DRAFT_1120935</name>
</gene>
<keyword evidence="3" id="KW-0808">Transferase</keyword>
<name>A0AAD6SIN5_9AGAR</name>
<evidence type="ECO:0000313" key="8">
    <source>
        <dbReference type="EMBL" id="KAJ7027872.1"/>
    </source>
</evidence>
<evidence type="ECO:0000256" key="3">
    <source>
        <dbReference type="ARBA" id="ARBA00022679"/>
    </source>
</evidence>
<keyword evidence="4" id="KW-0547">Nucleotide-binding</keyword>
<evidence type="ECO:0000256" key="2">
    <source>
        <dbReference type="ARBA" id="ARBA00012104"/>
    </source>
</evidence>
<keyword evidence="5" id="KW-0418">Kinase</keyword>
<reference evidence="8" key="1">
    <citation type="submission" date="2023-03" db="EMBL/GenBank/DDBJ databases">
        <title>Massive genome expansion in bonnet fungi (Mycena s.s.) driven by repeated elements and novel gene families across ecological guilds.</title>
        <authorList>
            <consortium name="Lawrence Berkeley National Laboratory"/>
            <person name="Harder C.B."/>
            <person name="Miyauchi S."/>
            <person name="Viragh M."/>
            <person name="Kuo A."/>
            <person name="Thoen E."/>
            <person name="Andreopoulos B."/>
            <person name="Lu D."/>
            <person name="Skrede I."/>
            <person name="Drula E."/>
            <person name="Henrissat B."/>
            <person name="Morin E."/>
            <person name="Kohler A."/>
            <person name="Barry K."/>
            <person name="LaButti K."/>
            <person name="Morin E."/>
            <person name="Salamov A."/>
            <person name="Lipzen A."/>
            <person name="Mereny Z."/>
            <person name="Hegedus B."/>
            <person name="Baldrian P."/>
            <person name="Stursova M."/>
            <person name="Weitz H."/>
            <person name="Taylor A."/>
            <person name="Grigoriev I.V."/>
            <person name="Nagy L.G."/>
            <person name="Martin F."/>
            <person name="Kauserud H."/>
        </authorList>
    </citation>
    <scope>NUCLEOTIDE SEQUENCE</scope>
    <source>
        <strain evidence="8">CBHHK200</strain>
    </source>
</reference>
<evidence type="ECO:0000259" key="7">
    <source>
        <dbReference type="Pfam" id="PF08543"/>
    </source>
</evidence>
<dbReference type="PANTHER" id="PTHR10534:SF2">
    <property type="entry name" value="PYRIDOXAL KINASE"/>
    <property type="match status" value="1"/>
</dbReference>
<dbReference type="EMBL" id="JARJCM010000118">
    <property type="protein sequence ID" value="KAJ7027872.1"/>
    <property type="molecule type" value="Genomic_DNA"/>
</dbReference>
<keyword evidence="9" id="KW-1185">Reference proteome</keyword>